<evidence type="ECO:0000313" key="2">
    <source>
        <dbReference type="EMBL" id="KAL3791191.1"/>
    </source>
</evidence>
<evidence type="ECO:0000313" key="3">
    <source>
        <dbReference type="Proteomes" id="UP001530400"/>
    </source>
</evidence>
<keyword evidence="3" id="KW-1185">Reference proteome</keyword>
<accession>A0ABD3PUY2</accession>
<feature type="transmembrane region" description="Helical" evidence="1">
    <location>
        <begin position="69"/>
        <end position="88"/>
    </location>
</feature>
<reference evidence="2 3" key="1">
    <citation type="submission" date="2024-10" db="EMBL/GenBank/DDBJ databases">
        <title>Updated reference genomes for cyclostephanoid diatoms.</title>
        <authorList>
            <person name="Roberts W.R."/>
            <person name="Alverson A.J."/>
        </authorList>
    </citation>
    <scope>NUCLEOTIDE SEQUENCE [LARGE SCALE GENOMIC DNA]</scope>
    <source>
        <strain evidence="2 3">AJA010-31</strain>
    </source>
</reference>
<name>A0ABD3PUY2_9STRA</name>
<evidence type="ECO:0000256" key="1">
    <source>
        <dbReference type="SAM" id="Phobius"/>
    </source>
</evidence>
<sequence length="305" mass="33234">MEMEDQSALHIPLLAPDDQHQPINANISNDDAILSQLSVPSGQDHTQTKKSHRSCHNCCTTKNKEMPTLFTFAILTWLGFVLTLYATYSCNLIHITWNPHSIHLSISAVGIHRFEQTIHNIKKQIKEIKCFDQSSYIQHAEISSDSKHFFPSDEFVIKASRLAPILSGVAFTGVMIYMIVASIYVDAFTKNRLNYPWKTLSACYISVGLILVAAGTAELLTILDLLNDAGDPTNDHGDSPICNVNYSSCGLGMGGNIAVGGVVCCYGAALLAFLVAYVTIADAMSAKRGDKTDRPVQHATVGSLS</sequence>
<feature type="transmembrane region" description="Helical" evidence="1">
    <location>
        <begin position="162"/>
        <end position="185"/>
    </location>
</feature>
<feature type="transmembrane region" description="Helical" evidence="1">
    <location>
        <begin position="197"/>
        <end position="217"/>
    </location>
</feature>
<dbReference type="Proteomes" id="UP001530400">
    <property type="component" value="Unassembled WGS sequence"/>
</dbReference>
<keyword evidence="1" id="KW-0472">Membrane</keyword>
<feature type="transmembrane region" description="Helical" evidence="1">
    <location>
        <begin position="257"/>
        <end position="280"/>
    </location>
</feature>
<dbReference type="EMBL" id="JALLPJ020000470">
    <property type="protein sequence ID" value="KAL3791191.1"/>
    <property type="molecule type" value="Genomic_DNA"/>
</dbReference>
<keyword evidence="1" id="KW-0812">Transmembrane</keyword>
<dbReference type="AlphaFoldDB" id="A0ABD3PUY2"/>
<organism evidence="2 3">
    <name type="scientific">Cyclotella atomus</name>
    <dbReference type="NCBI Taxonomy" id="382360"/>
    <lineage>
        <taxon>Eukaryota</taxon>
        <taxon>Sar</taxon>
        <taxon>Stramenopiles</taxon>
        <taxon>Ochrophyta</taxon>
        <taxon>Bacillariophyta</taxon>
        <taxon>Coscinodiscophyceae</taxon>
        <taxon>Thalassiosirophycidae</taxon>
        <taxon>Stephanodiscales</taxon>
        <taxon>Stephanodiscaceae</taxon>
        <taxon>Cyclotella</taxon>
    </lineage>
</organism>
<protein>
    <submittedName>
        <fullName evidence="2">Uncharacterized protein</fullName>
    </submittedName>
</protein>
<gene>
    <name evidence="2" type="ORF">ACHAWO_013622</name>
</gene>
<proteinExistence type="predicted"/>
<keyword evidence="1" id="KW-1133">Transmembrane helix</keyword>
<comment type="caution">
    <text evidence="2">The sequence shown here is derived from an EMBL/GenBank/DDBJ whole genome shotgun (WGS) entry which is preliminary data.</text>
</comment>